<sequence>MQQTFEIHAGQADAQRIASEITKRAGRKVRVTIEDMEADAPVSQKELAKNVLALRDRFAHVKVDPNLDLSALANEMFGE</sequence>
<evidence type="ECO:0000313" key="2">
    <source>
        <dbReference type="Proteomes" id="UP000253383"/>
    </source>
</evidence>
<dbReference type="EMBL" id="QOWE01000022">
    <property type="protein sequence ID" value="RCR67043.1"/>
    <property type="molecule type" value="Genomic_DNA"/>
</dbReference>
<protein>
    <submittedName>
        <fullName evidence="1">Uncharacterized protein</fullName>
    </submittedName>
</protein>
<gene>
    <name evidence="1" type="ORF">DUE52_23590</name>
</gene>
<comment type="caution">
    <text evidence="1">The sequence shown here is derived from an EMBL/GenBank/DDBJ whole genome shotgun (WGS) entry which is preliminary data.</text>
</comment>
<name>A0A368JKG7_9BACT</name>
<evidence type="ECO:0000313" key="1">
    <source>
        <dbReference type="EMBL" id="RCR67043.1"/>
    </source>
</evidence>
<proteinExistence type="predicted"/>
<keyword evidence="2" id="KW-1185">Reference proteome</keyword>
<dbReference type="AlphaFoldDB" id="A0A368JKG7"/>
<organism evidence="1 2">
    <name type="scientific">Larkinella punicea</name>
    <dbReference type="NCBI Taxonomy" id="2315727"/>
    <lineage>
        <taxon>Bacteria</taxon>
        <taxon>Pseudomonadati</taxon>
        <taxon>Bacteroidota</taxon>
        <taxon>Cytophagia</taxon>
        <taxon>Cytophagales</taxon>
        <taxon>Spirosomataceae</taxon>
        <taxon>Larkinella</taxon>
    </lineage>
</organism>
<accession>A0A368JKG7</accession>
<reference evidence="1 2" key="1">
    <citation type="submission" date="2018-07" db="EMBL/GenBank/DDBJ databases">
        <title>Genome analysis of Larkinella rosea.</title>
        <authorList>
            <person name="Zhou Z."/>
            <person name="Wang G."/>
        </authorList>
    </citation>
    <scope>NUCLEOTIDE SEQUENCE [LARGE SCALE GENOMIC DNA]</scope>
    <source>
        <strain evidence="2">zzj9</strain>
    </source>
</reference>
<dbReference type="Proteomes" id="UP000253383">
    <property type="component" value="Unassembled WGS sequence"/>
</dbReference>